<protein>
    <submittedName>
        <fullName evidence="1">Uncharacterized protein</fullName>
    </submittedName>
</protein>
<dbReference type="OrthoDB" id="10601669at2759"/>
<evidence type="ECO:0000313" key="1">
    <source>
        <dbReference type="EMBL" id="KIP01563.1"/>
    </source>
</evidence>
<evidence type="ECO:0000313" key="2">
    <source>
        <dbReference type="Proteomes" id="UP000053257"/>
    </source>
</evidence>
<sequence>MVMTPYDMPPADTKSVDNVVRPPEEVPQYTPQAASSQELLPWVTVSCRGVNLVCARSVLKNKNYKVRVSLTPRKETVPMQLPKAFVGSLKQSFGGLPGFSDILDPIVNEAKVWRCKTKSLLTLRHVSGAGVCPQETKALYAGGWEELVDYIVSIELIILEP</sequence>
<dbReference type="HOGENOM" id="CLU_1644330_0_0_1"/>
<keyword evidence="2" id="KW-1185">Reference proteome</keyword>
<name>A0A0C3P9Y6_PHLG1</name>
<accession>A0A0C3P9Y6</accession>
<dbReference type="Proteomes" id="UP000053257">
    <property type="component" value="Unassembled WGS sequence"/>
</dbReference>
<gene>
    <name evidence="1" type="ORF">PHLGIDRAFT_131205</name>
</gene>
<proteinExistence type="predicted"/>
<dbReference type="EMBL" id="KN840767">
    <property type="protein sequence ID" value="KIP01563.1"/>
    <property type="molecule type" value="Genomic_DNA"/>
</dbReference>
<reference evidence="1 2" key="1">
    <citation type="journal article" date="2014" name="PLoS Genet.">
        <title>Analysis of the Phlebiopsis gigantea genome, transcriptome and secretome provides insight into its pioneer colonization strategies of wood.</title>
        <authorList>
            <person name="Hori C."/>
            <person name="Ishida T."/>
            <person name="Igarashi K."/>
            <person name="Samejima M."/>
            <person name="Suzuki H."/>
            <person name="Master E."/>
            <person name="Ferreira P."/>
            <person name="Ruiz-Duenas F.J."/>
            <person name="Held B."/>
            <person name="Canessa P."/>
            <person name="Larrondo L.F."/>
            <person name="Schmoll M."/>
            <person name="Druzhinina I.S."/>
            <person name="Kubicek C.P."/>
            <person name="Gaskell J.A."/>
            <person name="Kersten P."/>
            <person name="St John F."/>
            <person name="Glasner J."/>
            <person name="Sabat G."/>
            <person name="Splinter BonDurant S."/>
            <person name="Syed K."/>
            <person name="Yadav J."/>
            <person name="Mgbeahuruike A.C."/>
            <person name="Kovalchuk A."/>
            <person name="Asiegbu F.O."/>
            <person name="Lackner G."/>
            <person name="Hoffmeister D."/>
            <person name="Rencoret J."/>
            <person name="Gutierrez A."/>
            <person name="Sun H."/>
            <person name="Lindquist E."/>
            <person name="Barry K."/>
            <person name="Riley R."/>
            <person name="Grigoriev I.V."/>
            <person name="Henrissat B."/>
            <person name="Kues U."/>
            <person name="Berka R.M."/>
            <person name="Martinez A.T."/>
            <person name="Covert S.F."/>
            <person name="Blanchette R.A."/>
            <person name="Cullen D."/>
        </authorList>
    </citation>
    <scope>NUCLEOTIDE SEQUENCE [LARGE SCALE GENOMIC DNA]</scope>
    <source>
        <strain evidence="1 2">11061_1 CR5-6</strain>
    </source>
</reference>
<organism evidence="1 2">
    <name type="scientific">Phlebiopsis gigantea (strain 11061_1 CR5-6)</name>
    <name type="common">White-rot fungus</name>
    <name type="synonym">Peniophora gigantea</name>
    <dbReference type="NCBI Taxonomy" id="745531"/>
    <lineage>
        <taxon>Eukaryota</taxon>
        <taxon>Fungi</taxon>
        <taxon>Dikarya</taxon>
        <taxon>Basidiomycota</taxon>
        <taxon>Agaricomycotina</taxon>
        <taxon>Agaricomycetes</taxon>
        <taxon>Polyporales</taxon>
        <taxon>Phanerochaetaceae</taxon>
        <taxon>Phlebiopsis</taxon>
    </lineage>
</organism>
<dbReference type="AlphaFoldDB" id="A0A0C3P9Y6"/>